<feature type="transmembrane region" description="Helical" evidence="1">
    <location>
        <begin position="255"/>
        <end position="276"/>
    </location>
</feature>
<dbReference type="Proteomes" id="UP001391051">
    <property type="component" value="Unassembled WGS sequence"/>
</dbReference>
<evidence type="ECO:0000313" key="2">
    <source>
        <dbReference type="EMBL" id="KAK7965800.1"/>
    </source>
</evidence>
<comment type="caution">
    <text evidence="2">The sequence shown here is derived from an EMBL/GenBank/DDBJ whole genome shotgun (WGS) entry which is preliminary data.</text>
</comment>
<evidence type="ECO:0000313" key="3">
    <source>
        <dbReference type="Proteomes" id="UP001391051"/>
    </source>
</evidence>
<dbReference type="Pfam" id="PF20246">
    <property type="entry name" value="DUF6601"/>
    <property type="match status" value="1"/>
</dbReference>
<dbReference type="EMBL" id="JAQQWE010000001">
    <property type="protein sequence ID" value="KAK7965800.1"/>
    <property type="molecule type" value="Genomic_DNA"/>
</dbReference>
<accession>A0ABR1QT22</accession>
<gene>
    <name evidence="2" type="ORF">PG986_000077</name>
</gene>
<sequence>MDNKPSISLPFTTQAFKQGASSSSQEVADLSNLLPASCRTKQDHIVSPKIDDAGGFFARELRVNRLDGVRDWLWVCGRPMPPRPLHHQVLIGRDVAITENPELHLVWHNTRIFLKPLPAWLLDPNVWARHLLPTSSSSSPSSSQHGDSNDNGELAACARGFLFSYTALIAYESDFHLAKEKRLIPESVSWDAWRTLTREYLQGHCYASVNPRYWYGELRLSRLNKVYRFARGYVLRGYSKVDAHTVYVDLLRDNFGVLATILGYVVIVLSAMQVGLGVDRLQTDSTFQSASYGFTVFSILAPLVTGAGIVGGVLTMVVSNWLVTKDYERKRFSEMGVEPYWRNKPTKEPATSALKGYNTVASESQTGGV</sequence>
<evidence type="ECO:0000256" key="1">
    <source>
        <dbReference type="SAM" id="Phobius"/>
    </source>
</evidence>
<proteinExistence type="predicted"/>
<protein>
    <submittedName>
        <fullName evidence="2">Uncharacterized protein</fullName>
    </submittedName>
</protein>
<keyword evidence="1" id="KW-0812">Transmembrane</keyword>
<dbReference type="PANTHER" id="PTHR34414:SF1">
    <property type="entry name" value="SUBTILISIN-LIKE SERINE PROTEASE"/>
    <property type="match status" value="1"/>
</dbReference>
<organism evidence="2 3">
    <name type="scientific">Apiospora aurea</name>
    <dbReference type="NCBI Taxonomy" id="335848"/>
    <lineage>
        <taxon>Eukaryota</taxon>
        <taxon>Fungi</taxon>
        <taxon>Dikarya</taxon>
        <taxon>Ascomycota</taxon>
        <taxon>Pezizomycotina</taxon>
        <taxon>Sordariomycetes</taxon>
        <taxon>Xylariomycetidae</taxon>
        <taxon>Amphisphaeriales</taxon>
        <taxon>Apiosporaceae</taxon>
        <taxon>Apiospora</taxon>
    </lineage>
</organism>
<dbReference type="PANTHER" id="PTHR34414">
    <property type="entry name" value="HET DOMAIN-CONTAINING PROTEIN-RELATED"/>
    <property type="match status" value="1"/>
</dbReference>
<reference evidence="2 3" key="1">
    <citation type="submission" date="2023-01" db="EMBL/GenBank/DDBJ databases">
        <title>Analysis of 21 Apiospora genomes using comparative genomics revels a genus with tremendous synthesis potential of carbohydrate active enzymes and secondary metabolites.</title>
        <authorList>
            <person name="Sorensen T."/>
        </authorList>
    </citation>
    <scope>NUCLEOTIDE SEQUENCE [LARGE SCALE GENOMIC DNA]</scope>
    <source>
        <strain evidence="2 3">CBS 24483</strain>
    </source>
</reference>
<name>A0ABR1QT22_9PEZI</name>
<dbReference type="RefSeq" id="XP_066705192.1">
    <property type="nucleotide sequence ID" value="XM_066836299.1"/>
</dbReference>
<feature type="transmembrane region" description="Helical" evidence="1">
    <location>
        <begin position="296"/>
        <end position="323"/>
    </location>
</feature>
<dbReference type="InterPro" id="IPR046536">
    <property type="entry name" value="DUF6601"/>
</dbReference>
<dbReference type="GeneID" id="92069361"/>
<keyword evidence="1" id="KW-0472">Membrane</keyword>
<keyword evidence="1" id="KW-1133">Transmembrane helix</keyword>
<keyword evidence="3" id="KW-1185">Reference proteome</keyword>